<keyword evidence="1" id="KW-0812">Transmembrane</keyword>
<evidence type="ECO:0000313" key="3">
    <source>
        <dbReference type="Proteomes" id="UP001304813"/>
    </source>
</evidence>
<evidence type="ECO:0000313" key="2">
    <source>
        <dbReference type="EMBL" id="BES79851.1"/>
    </source>
</evidence>
<feature type="transmembrane region" description="Helical" evidence="1">
    <location>
        <begin position="52"/>
        <end position="81"/>
    </location>
</feature>
<protein>
    <submittedName>
        <fullName evidence="2">Uncharacterized protein</fullName>
    </submittedName>
</protein>
<dbReference type="EMBL" id="LC779065">
    <property type="protein sequence ID" value="BES79851.1"/>
    <property type="molecule type" value="Genomic_DNA"/>
</dbReference>
<keyword evidence="1" id="KW-0472">Membrane</keyword>
<name>A0AA86IYW5_9CAUD</name>
<keyword evidence="1" id="KW-1133">Transmembrane helix</keyword>
<keyword evidence="3" id="KW-1185">Reference proteome</keyword>
<proteinExistence type="predicted"/>
<organism evidence="2 3">
    <name type="scientific">Yersinia phage vB_Yru_GN1</name>
    <dbReference type="NCBI Taxonomy" id="3074381"/>
    <lineage>
        <taxon>Viruses</taxon>
        <taxon>Duplodnaviria</taxon>
        <taxon>Heunggongvirae</taxon>
        <taxon>Uroviricota</taxon>
        <taxon>Caudoviricetes</taxon>
        <taxon>Caudoviricetes incertae sedis</taxon>
        <taxon>Sepahanvirus</taxon>
        <taxon>Sepahanvirus vB-Yru-GN1</taxon>
    </lineage>
</organism>
<reference evidence="2 3" key="1">
    <citation type="submission" date="2023-09" db="EMBL/GenBank/DDBJ databases">
        <title>Analysis of phage genome (vB_Yru_GN1) of the bacterium (Yersinia ruckeri).</title>
        <authorList>
            <person name="Ganjoor M.S."/>
            <person name="Bouzari M."/>
            <person name="Soleimani-Delfan A."/>
        </authorList>
    </citation>
    <scope>NUCLEOTIDE SEQUENCE [LARGE SCALE GENOMIC DNA]</scope>
    <source>
        <strain evidence="3">vB_Yru_GN1</strain>
    </source>
</reference>
<accession>A0AA86IYW5</accession>
<dbReference type="Proteomes" id="UP001304813">
    <property type="component" value="Segment"/>
</dbReference>
<sequence length="90" mass="10448">MRIIILLLSLLSFNMSANTEVVYPEYKIEKYQFHEKTFKNIDESTLPGRVAVISLMIAGLFIFIVLLILATFCMIASIKWISQLFMRLRS</sequence>
<evidence type="ECO:0000256" key="1">
    <source>
        <dbReference type="SAM" id="Phobius"/>
    </source>
</evidence>